<sequence>MPPTLVLPPTFALIAGLAMACLDRFVPIADLVNSPWHWMALVPATAGLLLTLWAAVGFIRAGTPLEPYKQASALVTSGPYRFSRNPIYLGMALLLAGFWLWLGSLSPGLVLPAFVVAIDRRFILREEAHLEERFGERFRAYRASVRRWL</sequence>
<dbReference type="InterPro" id="IPR007318">
    <property type="entry name" value="Phopholipid_MeTrfase"/>
</dbReference>
<dbReference type="Pfam" id="PF04191">
    <property type="entry name" value="PEMT"/>
    <property type="match status" value="1"/>
</dbReference>
<dbReference type="PANTHER" id="PTHR12714">
    <property type="entry name" value="PROTEIN-S ISOPRENYLCYSTEINE O-METHYLTRANSFERASE"/>
    <property type="match status" value="1"/>
</dbReference>
<name>A0A380TDU2_9ZZZZ</name>
<feature type="transmembrane region" description="Helical" evidence="5">
    <location>
        <begin position="36"/>
        <end position="59"/>
    </location>
</feature>
<keyword evidence="4 5" id="KW-0472">Membrane</keyword>
<evidence type="ECO:0008006" key="7">
    <source>
        <dbReference type="Google" id="ProtNLM"/>
    </source>
</evidence>
<evidence type="ECO:0000256" key="3">
    <source>
        <dbReference type="ARBA" id="ARBA00022989"/>
    </source>
</evidence>
<evidence type="ECO:0000256" key="4">
    <source>
        <dbReference type="ARBA" id="ARBA00023136"/>
    </source>
</evidence>
<protein>
    <recommendedName>
        <fullName evidence="7">Isoprenylcysteine carboxyl methyltransferase</fullName>
    </recommendedName>
</protein>
<proteinExistence type="predicted"/>
<organism evidence="6">
    <name type="scientific">metagenome</name>
    <dbReference type="NCBI Taxonomy" id="256318"/>
    <lineage>
        <taxon>unclassified sequences</taxon>
        <taxon>metagenomes</taxon>
    </lineage>
</organism>
<comment type="subcellular location">
    <subcellularLocation>
        <location evidence="1">Endomembrane system</location>
        <topology evidence="1">Multi-pass membrane protein</topology>
    </subcellularLocation>
</comment>
<dbReference type="PANTHER" id="PTHR12714:SF24">
    <property type="entry name" value="SLR1182 PROTEIN"/>
    <property type="match status" value="1"/>
</dbReference>
<evidence type="ECO:0000256" key="2">
    <source>
        <dbReference type="ARBA" id="ARBA00022692"/>
    </source>
</evidence>
<dbReference type="GO" id="GO:0016740">
    <property type="term" value="F:transferase activity"/>
    <property type="evidence" value="ECO:0007669"/>
    <property type="project" value="UniProtKB-ARBA"/>
</dbReference>
<reference evidence="6" key="1">
    <citation type="submission" date="2018-07" db="EMBL/GenBank/DDBJ databases">
        <authorList>
            <person name="Quirk P.G."/>
            <person name="Krulwich T.A."/>
        </authorList>
    </citation>
    <scope>NUCLEOTIDE SEQUENCE</scope>
</reference>
<accession>A0A380TDU2</accession>
<evidence type="ECO:0000256" key="5">
    <source>
        <dbReference type="SAM" id="Phobius"/>
    </source>
</evidence>
<evidence type="ECO:0000256" key="1">
    <source>
        <dbReference type="ARBA" id="ARBA00004127"/>
    </source>
</evidence>
<gene>
    <name evidence="6" type="ORF">DF3PB_3040001</name>
</gene>
<keyword evidence="3 5" id="KW-1133">Transmembrane helix</keyword>
<dbReference type="GO" id="GO:0012505">
    <property type="term" value="C:endomembrane system"/>
    <property type="evidence" value="ECO:0007669"/>
    <property type="project" value="UniProtKB-SubCell"/>
</dbReference>
<dbReference type="Gene3D" id="1.20.120.1630">
    <property type="match status" value="1"/>
</dbReference>
<dbReference type="EMBL" id="UIDG01000229">
    <property type="protein sequence ID" value="SUS06635.1"/>
    <property type="molecule type" value="Genomic_DNA"/>
</dbReference>
<keyword evidence="2 5" id="KW-0812">Transmembrane</keyword>
<evidence type="ECO:0000313" key="6">
    <source>
        <dbReference type="EMBL" id="SUS06635.1"/>
    </source>
</evidence>
<dbReference type="AlphaFoldDB" id="A0A380TDU2"/>